<dbReference type="RefSeq" id="WP_107991531.1">
    <property type="nucleotide sequence ID" value="NZ_QAYG01000010.1"/>
</dbReference>
<protein>
    <submittedName>
        <fullName evidence="5">Prohead peptidase</fullName>
    </submittedName>
</protein>
<proteinExistence type="predicted"/>
<dbReference type="InterPro" id="IPR054613">
    <property type="entry name" value="Peptidase_S78_dom"/>
</dbReference>
<evidence type="ECO:0000313" key="6">
    <source>
        <dbReference type="Proteomes" id="UP000244081"/>
    </source>
</evidence>
<dbReference type="AlphaFoldDB" id="A0A2T5V1Q2"/>
<evidence type="ECO:0000256" key="1">
    <source>
        <dbReference type="ARBA" id="ARBA00022612"/>
    </source>
</evidence>
<dbReference type="InterPro" id="IPR006433">
    <property type="entry name" value="Prohead_protease"/>
</dbReference>
<dbReference type="GO" id="GO:0008233">
    <property type="term" value="F:peptidase activity"/>
    <property type="evidence" value="ECO:0007669"/>
    <property type="project" value="UniProtKB-KW"/>
</dbReference>
<sequence length="189" mass="20495">MQIMEGAIAPAAPPAPLTVSDAGVFSGYAALFGVADLGRDILMPGAFTATLRQRGAAGIKLLYQHEPAEPIGRWLEIVEDGRGLKVRGELMPDLARAREVLSLMKAGVLDGLSIGFRTVRGKRDPRTGIRRLNEVDLWEISVVTFPMQEGARIDAMKRAHVPAVSSGARLRRVARRMRLDALMRGQGAD</sequence>
<gene>
    <name evidence="5" type="ORF">C8N35_110139</name>
</gene>
<dbReference type="NCBIfam" id="TIGR01543">
    <property type="entry name" value="proheadase_HK97"/>
    <property type="match status" value="1"/>
</dbReference>
<evidence type="ECO:0000256" key="2">
    <source>
        <dbReference type="ARBA" id="ARBA00022670"/>
    </source>
</evidence>
<organism evidence="5 6">
    <name type="scientific">Breoghania corrubedonensis</name>
    <dbReference type="NCBI Taxonomy" id="665038"/>
    <lineage>
        <taxon>Bacteria</taxon>
        <taxon>Pseudomonadati</taxon>
        <taxon>Pseudomonadota</taxon>
        <taxon>Alphaproteobacteria</taxon>
        <taxon>Hyphomicrobiales</taxon>
        <taxon>Stappiaceae</taxon>
        <taxon>Breoghania</taxon>
    </lineage>
</organism>
<evidence type="ECO:0000256" key="3">
    <source>
        <dbReference type="ARBA" id="ARBA00022801"/>
    </source>
</evidence>
<comment type="caution">
    <text evidence="5">The sequence shown here is derived from an EMBL/GenBank/DDBJ whole genome shotgun (WGS) entry which is preliminary data.</text>
</comment>
<evidence type="ECO:0000259" key="4">
    <source>
        <dbReference type="Pfam" id="PF04586"/>
    </source>
</evidence>
<dbReference type="EMBL" id="QAYG01000010">
    <property type="protein sequence ID" value="PTW57660.1"/>
    <property type="molecule type" value="Genomic_DNA"/>
</dbReference>
<dbReference type="Pfam" id="PF04586">
    <property type="entry name" value="Peptidase_S78"/>
    <property type="match status" value="1"/>
</dbReference>
<keyword evidence="6" id="KW-1185">Reference proteome</keyword>
<dbReference type="OrthoDB" id="9804926at2"/>
<accession>A0A2T5V1Q2</accession>
<keyword evidence="1" id="KW-1188">Viral release from host cell</keyword>
<name>A0A2T5V1Q2_9HYPH</name>
<evidence type="ECO:0000313" key="5">
    <source>
        <dbReference type="EMBL" id="PTW57660.1"/>
    </source>
</evidence>
<keyword evidence="3" id="KW-0378">Hydrolase</keyword>
<keyword evidence="2" id="KW-0645">Protease</keyword>
<feature type="domain" description="Prohead serine protease" evidence="4">
    <location>
        <begin position="24"/>
        <end position="159"/>
    </location>
</feature>
<reference evidence="5 6" key="1">
    <citation type="submission" date="2018-04" db="EMBL/GenBank/DDBJ databases">
        <title>Genomic Encyclopedia of Archaeal and Bacterial Type Strains, Phase II (KMG-II): from individual species to whole genera.</title>
        <authorList>
            <person name="Goeker M."/>
        </authorList>
    </citation>
    <scope>NUCLEOTIDE SEQUENCE [LARGE SCALE GENOMIC DNA]</scope>
    <source>
        <strain evidence="5 6">DSM 23382</strain>
    </source>
</reference>
<dbReference type="Proteomes" id="UP000244081">
    <property type="component" value="Unassembled WGS sequence"/>
</dbReference>
<dbReference type="GO" id="GO:0006508">
    <property type="term" value="P:proteolysis"/>
    <property type="evidence" value="ECO:0007669"/>
    <property type="project" value="UniProtKB-KW"/>
</dbReference>
<dbReference type="SUPFAM" id="SSF50789">
    <property type="entry name" value="Herpes virus serine proteinase, assemblin"/>
    <property type="match status" value="1"/>
</dbReference>